<comment type="caution">
    <text evidence="3">The sequence shown here is derived from an EMBL/GenBank/DDBJ whole genome shotgun (WGS) entry which is preliminary data.</text>
</comment>
<keyword evidence="1" id="KW-1133">Transmembrane helix</keyword>
<sequence length="204" mass="22794">MASRSAMLQKKLYELESELTDVFRRPLDTTISDPRRRQLSFEDVENRFSFLDNLLAAEVASQSQTSGQLREVGQRLTGLKDEFRYWNKYRTGAFSNLEDTPSVCSDCTQALLNDAVAESGPPNSQAEKVPGEKSTEKFFGSMGKGENVKIEAAAEEEEGRMWGKVGNYCGVFGCGMIAGAICMVELVSYLDHLMWYEAFQLPPT</sequence>
<evidence type="ECO:0000259" key="2">
    <source>
        <dbReference type="Pfam" id="PF24583"/>
    </source>
</evidence>
<protein>
    <recommendedName>
        <fullName evidence="2">DUF7610 domain-containing protein</fullName>
    </recommendedName>
</protein>
<name>A0AAW2LES1_9LAMI</name>
<dbReference type="EMBL" id="JACGWK010000014">
    <property type="protein sequence ID" value="KAL0317630.1"/>
    <property type="molecule type" value="Genomic_DNA"/>
</dbReference>
<evidence type="ECO:0000313" key="3">
    <source>
        <dbReference type="EMBL" id="KAL0317630.1"/>
    </source>
</evidence>
<dbReference type="Pfam" id="PF24583">
    <property type="entry name" value="DUF7610"/>
    <property type="match status" value="1"/>
</dbReference>
<reference evidence="3" key="1">
    <citation type="submission" date="2020-06" db="EMBL/GenBank/DDBJ databases">
        <authorList>
            <person name="Li T."/>
            <person name="Hu X."/>
            <person name="Zhang T."/>
            <person name="Song X."/>
            <person name="Zhang H."/>
            <person name="Dai N."/>
            <person name="Sheng W."/>
            <person name="Hou X."/>
            <person name="Wei L."/>
        </authorList>
    </citation>
    <scope>NUCLEOTIDE SEQUENCE</scope>
    <source>
        <strain evidence="3">G01</strain>
        <tissue evidence="3">Leaf</tissue>
    </source>
</reference>
<keyword evidence="1" id="KW-0472">Membrane</keyword>
<feature type="transmembrane region" description="Helical" evidence="1">
    <location>
        <begin position="168"/>
        <end position="190"/>
    </location>
</feature>
<keyword evidence="1" id="KW-0812">Transmembrane</keyword>
<dbReference type="AlphaFoldDB" id="A0AAW2LES1"/>
<feature type="domain" description="DUF7610" evidence="2">
    <location>
        <begin position="8"/>
        <end position="89"/>
    </location>
</feature>
<accession>A0AAW2LES1</accession>
<dbReference type="InterPro" id="IPR056029">
    <property type="entry name" value="DUF7610"/>
</dbReference>
<proteinExistence type="predicted"/>
<reference evidence="3" key="2">
    <citation type="journal article" date="2024" name="Plant">
        <title>Genomic evolution and insights into agronomic trait innovations of Sesamum species.</title>
        <authorList>
            <person name="Miao H."/>
            <person name="Wang L."/>
            <person name="Qu L."/>
            <person name="Liu H."/>
            <person name="Sun Y."/>
            <person name="Le M."/>
            <person name="Wang Q."/>
            <person name="Wei S."/>
            <person name="Zheng Y."/>
            <person name="Lin W."/>
            <person name="Duan Y."/>
            <person name="Cao H."/>
            <person name="Xiong S."/>
            <person name="Wang X."/>
            <person name="Wei L."/>
            <person name="Li C."/>
            <person name="Ma Q."/>
            <person name="Ju M."/>
            <person name="Zhao R."/>
            <person name="Li G."/>
            <person name="Mu C."/>
            <person name="Tian Q."/>
            <person name="Mei H."/>
            <person name="Zhang T."/>
            <person name="Gao T."/>
            <person name="Zhang H."/>
        </authorList>
    </citation>
    <scope>NUCLEOTIDE SEQUENCE</scope>
    <source>
        <strain evidence="3">G01</strain>
    </source>
</reference>
<evidence type="ECO:0000256" key="1">
    <source>
        <dbReference type="SAM" id="Phobius"/>
    </source>
</evidence>
<gene>
    <name evidence="3" type="ORF">Sangu_2177300</name>
</gene>
<organism evidence="3">
    <name type="scientific">Sesamum angustifolium</name>
    <dbReference type="NCBI Taxonomy" id="2727405"/>
    <lineage>
        <taxon>Eukaryota</taxon>
        <taxon>Viridiplantae</taxon>
        <taxon>Streptophyta</taxon>
        <taxon>Embryophyta</taxon>
        <taxon>Tracheophyta</taxon>
        <taxon>Spermatophyta</taxon>
        <taxon>Magnoliopsida</taxon>
        <taxon>eudicotyledons</taxon>
        <taxon>Gunneridae</taxon>
        <taxon>Pentapetalae</taxon>
        <taxon>asterids</taxon>
        <taxon>lamiids</taxon>
        <taxon>Lamiales</taxon>
        <taxon>Pedaliaceae</taxon>
        <taxon>Sesamum</taxon>
    </lineage>
</organism>